<feature type="compositionally biased region" description="Polar residues" evidence="1">
    <location>
        <begin position="122"/>
        <end position="135"/>
    </location>
</feature>
<protein>
    <recommendedName>
        <fullName evidence="4">rRNA-processing protein FYV7</fullName>
    </recommendedName>
</protein>
<evidence type="ECO:0000256" key="1">
    <source>
        <dbReference type="SAM" id="MobiDB-lite"/>
    </source>
</evidence>
<proteinExistence type="predicted"/>
<evidence type="ECO:0008006" key="4">
    <source>
        <dbReference type="Google" id="ProtNLM"/>
    </source>
</evidence>
<reference evidence="2" key="1">
    <citation type="submission" date="2020-11" db="EMBL/GenBank/DDBJ databases">
        <authorList>
            <consortium name="DOE Joint Genome Institute"/>
            <person name="Ahrendt S."/>
            <person name="Riley R."/>
            <person name="Andreopoulos W."/>
            <person name="Labutti K."/>
            <person name="Pangilinan J."/>
            <person name="Ruiz-Duenas F.J."/>
            <person name="Barrasa J.M."/>
            <person name="Sanchez-Garcia M."/>
            <person name="Camarero S."/>
            <person name="Miyauchi S."/>
            <person name="Serrano A."/>
            <person name="Linde D."/>
            <person name="Babiker R."/>
            <person name="Drula E."/>
            <person name="Ayuso-Fernandez I."/>
            <person name="Pacheco R."/>
            <person name="Padilla G."/>
            <person name="Ferreira P."/>
            <person name="Barriuso J."/>
            <person name="Kellner H."/>
            <person name="Castanera R."/>
            <person name="Alfaro M."/>
            <person name="Ramirez L."/>
            <person name="Pisabarro A.G."/>
            <person name="Kuo A."/>
            <person name="Tritt A."/>
            <person name="Lipzen A."/>
            <person name="He G."/>
            <person name="Yan M."/>
            <person name="Ng V."/>
            <person name="Cullen D."/>
            <person name="Martin F."/>
            <person name="Rosso M.-N."/>
            <person name="Henrissat B."/>
            <person name="Hibbett D."/>
            <person name="Martinez A.T."/>
            <person name="Grigoriev I.V."/>
        </authorList>
    </citation>
    <scope>NUCLEOTIDE SEQUENCE</scope>
    <source>
        <strain evidence="2">MF-IS2</strain>
    </source>
</reference>
<keyword evidence="3" id="KW-1185">Reference proteome</keyword>
<gene>
    <name evidence="2" type="ORF">P691DRAFT_795236</name>
</gene>
<comment type="caution">
    <text evidence="2">The sequence shown here is derived from an EMBL/GenBank/DDBJ whole genome shotgun (WGS) entry which is preliminary data.</text>
</comment>
<accession>A0A9P6C5B6</accession>
<dbReference type="OrthoDB" id="3365439at2759"/>
<feature type="region of interest" description="Disordered" evidence="1">
    <location>
        <begin position="1"/>
        <end position="203"/>
    </location>
</feature>
<feature type="compositionally biased region" description="Basic and acidic residues" evidence="1">
    <location>
        <begin position="25"/>
        <end position="34"/>
    </location>
</feature>
<evidence type="ECO:0000313" key="3">
    <source>
        <dbReference type="Proteomes" id="UP000807342"/>
    </source>
</evidence>
<organism evidence="2 3">
    <name type="scientific">Macrolepiota fuliginosa MF-IS2</name>
    <dbReference type="NCBI Taxonomy" id="1400762"/>
    <lineage>
        <taxon>Eukaryota</taxon>
        <taxon>Fungi</taxon>
        <taxon>Dikarya</taxon>
        <taxon>Basidiomycota</taxon>
        <taxon>Agaricomycotina</taxon>
        <taxon>Agaricomycetes</taxon>
        <taxon>Agaricomycetidae</taxon>
        <taxon>Agaricales</taxon>
        <taxon>Agaricineae</taxon>
        <taxon>Agaricaceae</taxon>
        <taxon>Macrolepiota</taxon>
    </lineage>
</organism>
<sequence length="217" mass="24085">MPDTTQKRKRPPTFQHYPANRAKKLKQEWVEKAKIKSKWKAQKRREGIAPLHPGVTPREEQNGDNGSEGFGHSGSDSESQAQSDSLSDNESSNAANDSVSVPPPRTPKPLPPKKRKLHDSDLPSTLHNKNNSANTGKDGGDDGDELSLRDLFQKAYSRSSLHTYKSDPLKRRRNDQTQGRGFSRGGRGGAASARGRGQPNMKLRMNAMLEKIKRDHA</sequence>
<dbReference type="Proteomes" id="UP000807342">
    <property type="component" value="Unassembled WGS sequence"/>
</dbReference>
<feature type="compositionally biased region" description="Low complexity" evidence="1">
    <location>
        <begin position="81"/>
        <end position="100"/>
    </location>
</feature>
<name>A0A9P6C5B6_9AGAR</name>
<evidence type="ECO:0000313" key="2">
    <source>
        <dbReference type="EMBL" id="KAF9452272.1"/>
    </source>
</evidence>
<feature type="compositionally biased region" description="Pro residues" evidence="1">
    <location>
        <begin position="101"/>
        <end position="110"/>
    </location>
</feature>
<dbReference type="AlphaFoldDB" id="A0A9P6C5B6"/>
<dbReference type="EMBL" id="MU151073">
    <property type="protein sequence ID" value="KAF9452272.1"/>
    <property type="molecule type" value="Genomic_DNA"/>
</dbReference>